<proteinExistence type="predicted"/>
<dbReference type="InterPro" id="IPR037898">
    <property type="entry name" value="NudC_fam"/>
</dbReference>
<name>Q6E693_ANTLO</name>
<dbReference type="GO" id="GO:0005737">
    <property type="term" value="C:cytoplasm"/>
    <property type="evidence" value="ECO:0007669"/>
    <property type="project" value="TreeGrafter"/>
</dbReference>
<dbReference type="SUPFAM" id="SSF49764">
    <property type="entry name" value="HSP20-like chaperones"/>
    <property type="match status" value="1"/>
</dbReference>
<organism evidence="1">
    <name type="scientific">Antonospora locustae</name>
    <name type="common">Microsporidian parasite</name>
    <name type="synonym">Nosema locustae</name>
    <dbReference type="NCBI Taxonomy" id="278021"/>
    <lineage>
        <taxon>Eukaryota</taxon>
        <taxon>Fungi</taxon>
        <taxon>Fungi incertae sedis</taxon>
        <taxon>Microsporidia</taxon>
        <taxon>Antonospora</taxon>
    </lineage>
</organism>
<dbReference type="GO" id="GO:0006457">
    <property type="term" value="P:protein folding"/>
    <property type="evidence" value="ECO:0007669"/>
    <property type="project" value="TreeGrafter"/>
</dbReference>
<accession>Q6E693</accession>
<reference evidence="1" key="1">
    <citation type="journal article" date="2004" name="Curr. Biol.">
        <title>Genome compaction and stability in microsporidian intracellular parasites.</title>
        <authorList>
            <person name="Slamovits C.H."/>
            <person name="Fast N.M."/>
            <person name="Law J.S."/>
            <person name="Keeling P.J."/>
        </authorList>
    </citation>
    <scope>NUCLEOTIDE SEQUENCE</scope>
</reference>
<dbReference type="Gene3D" id="2.60.40.790">
    <property type="match status" value="1"/>
</dbReference>
<dbReference type="InterPro" id="IPR008978">
    <property type="entry name" value="HSP20-like_chaperone"/>
</dbReference>
<feature type="non-terminal residue" evidence="1">
    <location>
        <position position="1"/>
    </location>
</feature>
<dbReference type="EMBL" id="AY548919">
    <property type="protein sequence ID" value="AAT12394.1"/>
    <property type="molecule type" value="Genomic_DNA"/>
</dbReference>
<sequence length="121" mass="13891">MYRDTVLVDGDLFSTINADETYWYIAEGKKLKFVLCKKKGGWWECVIKGHRRIDVGKLAESKTISDLSTLDPEERSVVEEMMYGQKMKAQGKSKEDLEKEELLKKLLEKNSQMQSPGNVAK</sequence>
<dbReference type="PANTHER" id="PTHR12356:SF3">
    <property type="entry name" value="NUCLEAR MIGRATION PROTEIN NUDC"/>
    <property type="match status" value="1"/>
</dbReference>
<dbReference type="GO" id="GO:0051082">
    <property type="term" value="F:unfolded protein binding"/>
    <property type="evidence" value="ECO:0007669"/>
    <property type="project" value="TreeGrafter"/>
</dbReference>
<evidence type="ECO:0000313" key="1">
    <source>
        <dbReference type="EMBL" id="AAT12394.1"/>
    </source>
</evidence>
<dbReference type="AlphaFoldDB" id="Q6E693"/>
<dbReference type="PANTHER" id="PTHR12356">
    <property type="entry name" value="NUCLEAR MOVEMENT PROTEIN NUDC"/>
    <property type="match status" value="1"/>
</dbReference>
<protein>
    <submittedName>
        <fullName evidence="1">Nuclear movement protein</fullName>
    </submittedName>
</protein>